<sequence>MIAITLLYDELEKNTVDDKIAPEFGHNLKMLLAFKTDLKFELGDAELIITYLSDEQLKEFLPIAVEKGWKVGFLPHPKMIHALSGFGIESKLTSAITTILNCKDTVKVDLLMANGLPIFNTMVLGDSISLVSGAMEKSEWRVQMAKVKNFFRLFKYLRAQQYSVILNKEGKENREDIVTAALGMIIVLHKKSSLLTRRILTESYINDGFFHLLILAPRSIFGLVHFGVKSFLRSNETTVLPPHVSHIKTRKLKITSQSPINYSADEKLMSAKEIELEVLPKIIGIVPGPNLQFAEKVKTKEIFKIHELPKDEIKEELIKNPLPLIDHASTEEFKWLFTILRENAKTSSSYMVLMVLSTLIATFGLFGNSSPVIIGAMILAPLMSPIISLAMGVLRQNESLIRESLRSVLTGLLLGYLCALVITWITPLDSYNNEILARIRPNLLDLGVAVGSGVAGAYAHAKKEIAKTLAGVAIAVALVPPLAVSGIGLGWMDLSVFIGAFLLLITNLAGMVLAAALTFLFLGYSPINLAKKGLLISSLLVVSISAPLAFGFSKMVRENNIIQSLSGVEVDNKVLREVNVRQLSPLRISLRVVSESPMDEIELQRLKKEIEAVVGEELELEVAVGIILR</sequence>
<feature type="transmembrane region" description="Helical" evidence="1">
    <location>
        <begin position="349"/>
        <end position="366"/>
    </location>
</feature>
<keyword evidence="1" id="KW-1133">Transmembrane helix</keyword>
<evidence type="ECO:0000313" key="3">
    <source>
        <dbReference type="Proteomes" id="UP000027821"/>
    </source>
</evidence>
<evidence type="ECO:0000256" key="1">
    <source>
        <dbReference type="SAM" id="Phobius"/>
    </source>
</evidence>
<name>A0A074L0W4_9BACT</name>
<dbReference type="AlphaFoldDB" id="A0A074L0W4"/>
<dbReference type="InterPro" id="IPR005240">
    <property type="entry name" value="DUF389"/>
</dbReference>
<dbReference type="STRING" id="1048983.EL17_03735"/>
<keyword evidence="1" id="KW-0812">Transmembrane</keyword>
<dbReference type="SUPFAM" id="SSF111331">
    <property type="entry name" value="NAD kinase/diacylglycerol kinase-like"/>
    <property type="match status" value="1"/>
</dbReference>
<feature type="transmembrane region" description="Helical" evidence="1">
    <location>
        <begin position="534"/>
        <end position="552"/>
    </location>
</feature>
<dbReference type="PANTHER" id="PTHR20992">
    <property type="entry name" value="AT15442P-RELATED"/>
    <property type="match status" value="1"/>
</dbReference>
<comment type="caution">
    <text evidence="2">The sequence shown here is derived from an EMBL/GenBank/DDBJ whole genome shotgun (WGS) entry which is preliminary data.</text>
</comment>
<feature type="transmembrane region" description="Helical" evidence="1">
    <location>
        <begin position="497"/>
        <end position="522"/>
    </location>
</feature>
<keyword evidence="3" id="KW-1185">Reference proteome</keyword>
<proteinExistence type="predicted"/>
<dbReference type="Proteomes" id="UP000027821">
    <property type="component" value="Unassembled WGS sequence"/>
</dbReference>
<evidence type="ECO:0000313" key="2">
    <source>
        <dbReference type="EMBL" id="KEO74799.1"/>
    </source>
</evidence>
<reference evidence="2 3" key="1">
    <citation type="submission" date="2014-04" db="EMBL/GenBank/DDBJ databases">
        <title>Characterization and application of a salt tolerant electro-active bacterium.</title>
        <authorList>
            <person name="Yang L."/>
            <person name="Wei S."/>
            <person name="Tay Q.X.M."/>
        </authorList>
    </citation>
    <scope>NUCLEOTIDE SEQUENCE [LARGE SCALE GENOMIC DNA]</scope>
    <source>
        <strain evidence="2 3">LY1</strain>
    </source>
</reference>
<protein>
    <recommendedName>
        <fullName evidence="4">TIGR00341 family protein</fullName>
    </recommendedName>
</protein>
<gene>
    <name evidence="2" type="ORF">EL17_03735</name>
</gene>
<feature type="transmembrane region" description="Helical" evidence="1">
    <location>
        <begin position="406"/>
        <end position="427"/>
    </location>
</feature>
<dbReference type="eggNOG" id="COG1808">
    <property type="taxonomic scope" value="Bacteria"/>
</dbReference>
<accession>A0A074L0W4</accession>
<organism evidence="2 3">
    <name type="scientific">Anditalea andensis</name>
    <dbReference type="NCBI Taxonomy" id="1048983"/>
    <lineage>
        <taxon>Bacteria</taxon>
        <taxon>Pseudomonadati</taxon>
        <taxon>Bacteroidota</taxon>
        <taxon>Cytophagia</taxon>
        <taxon>Cytophagales</taxon>
        <taxon>Cytophagaceae</taxon>
        <taxon>Anditalea</taxon>
    </lineage>
</organism>
<keyword evidence="1" id="KW-0472">Membrane</keyword>
<dbReference type="NCBIfam" id="TIGR00341">
    <property type="entry name" value="TIGR00341 family protein"/>
    <property type="match status" value="1"/>
</dbReference>
<dbReference type="eggNOG" id="COG1597">
    <property type="taxonomic scope" value="Bacteria"/>
</dbReference>
<dbReference type="OrthoDB" id="9790659at2"/>
<feature type="transmembrane region" description="Helical" evidence="1">
    <location>
        <begin position="372"/>
        <end position="394"/>
    </location>
</feature>
<dbReference type="Gene3D" id="2.60.200.40">
    <property type="match status" value="1"/>
</dbReference>
<dbReference type="InterPro" id="IPR016064">
    <property type="entry name" value="NAD/diacylglycerol_kinase_sf"/>
</dbReference>
<dbReference type="InterPro" id="IPR017438">
    <property type="entry name" value="ATP-NAD_kinase_N"/>
</dbReference>
<dbReference type="Gene3D" id="3.40.50.10330">
    <property type="entry name" value="Probable inorganic polyphosphate/atp-NAD kinase, domain 1"/>
    <property type="match status" value="1"/>
</dbReference>
<dbReference type="RefSeq" id="WP_035071043.1">
    <property type="nucleotide sequence ID" value="NZ_JMIH01000014.1"/>
</dbReference>
<feature type="transmembrane region" description="Helical" evidence="1">
    <location>
        <begin position="468"/>
        <end position="491"/>
    </location>
</feature>
<dbReference type="Pfam" id="PF04087">
    <property type="entry name" value="DUF389"/>
    <property type="match status" value="1"/>
</dbReference>
<evidence type="ECO:0008006" key="4">
    <source>
        <dbReference type="Google" id="ProtNLM"/>
    </source>
</evidence>
<dbReference type="PANTHER" id="PTHR20992:SF9">
    <property type="entry name" value="AT15442P-RELATED"/>
    <property type="match status" value="1"/>
</dbReference>
<dbReference type="EMBL" id="JMIH01000014">
    <property type="protein sequence ID" value="KEO74799.1"/>
    <property type="molecule type" value="Genomic_DNA"/>
</dbReference>